<dbReference type="PROSITE" id="PS52027">
    <property type="entry name" value="ZF_C2HC_C3H"/>
    <property type="match status" value="8"/>
</dbReference>
<dbReference type="PANTHER" id="PTHR13555:SF68">
    <property type="entry name" value="ZINC FINGER PROTEIN 474"/>
    <property type="match status" value="1"/>
</dbReference>
<feature type="domain" description="C2HC/C3H-type" evidence="7">
    <location>
        <begin position="4"/>
        <end position="33"/>
    </location>
</feature>
<proteinExistence type="predicted"/>
<accession>V4AV89</accession>
<dbReference type="STRING" id="225164.V4AV89"/>
<feature type="domain" description="C2HC/C3H-type" evidence="7">
    <location>
        <begin position="505"/>
        <end position="534"/>
    </location>
</feature>
<dbReference type="EMBL" id="KB200521">
    <property type="protein sequence ID" value="ESP01248.1"/>
    <property type="molecule type" value="Genomic_DNA"/>
</dbReference>
<dbReference type="InterPro" id="IPR049899">
    <property type="entry name" value="Znf_C2HC_C3H"/>
</dbReference>
<dbReference type="Proteomes" id="UP000030746">
    <property type="component" value="Unassembled WGS sequence"/>
</dbReference>
<evidence type="ECO:0000256" key="2">
    <source>
        <dbReference type="ARBA" id="ARBA00022737"/>
    </source>
</evidence>
<evidence type="ECO:0000256" key="3">
    <source>
        <dbReference type="ARBA" id="ARBA00022771"/>
    </source>
</evidence>
<dbReference type="KEGG" id="lgi:LOTGIDRAFT_157421"/>
<feature type="region of interest" description="Disordered" evidence="6">
    <location>
        <begin position="95"/>
        <end position="167"/>
    </location>
</feature>
<feature type="region of interest" description="Disordered" evidence="6">
    <location>
        <begin position="266"/>
        <end position="305"/>
    </location>
</feature>
<protein>
    <recommendedName>
        <fullName evidence="7">C2HC/C3H-type domain-containing protein</fullName>
    </recommendedName>
</protein>
<keyword evidence="4" id="KW-0862">Zinc</keyword>
<feature type="domain" description="C2HC/C3H-type" evidence="7">
    <location>
        <begin position="307"/>
        <end position="336"/>
    </location>
</feature>
<evidence type="ECO:0000256" key="1">
    <source>
        <dbReference type="ARBA" id="ARBA00022723"/>
    </source>
</evidence>
<feature type="domain" description="C2HC/C3H-type" evidence="7">
    <location>
        <begin position="171"/>
        <end position="200"/>
    </location>
</feature>
<gene>
    <name evidence="8" type="ORF">LOTGIDRAFT_157421</name>
</gene>
<dbReference type="OMA" id="RSCKTQP"/>
<dbReference type="Pfam" id="PF13913">
    <property type="entry name" value="zf-C2HC_2"/>
    <property type="match status" value="8"/>
</dbReference>
<organism evidence="8 9">
    <name type="scientific">Lottia gigantea</name>
    <name type="common">Giant owl limpet</name>
    <dbReference type="NCBI Taxonomy" id="225164"/>
    <lineage>
        <taxon>Eukaryota</taxon>
        <taxon>Metazoa</taxon>
        <taxon>Spiralia</taxon>
        <taxon>Lophotrochozoa</taxon>
        <taxon>Mollusca</taxon>
        <taxon>Gastropoda</taxon>
        <taxon>Patellogastropoda</taxon>
        <taxon>Lottioidea</taxon>
        <taxon>Lottiidae</taxon>
        <taxon>Lottia</taxon>
    </lineage>
</organism>
<dbReference type="OrthoDB" id="265955at2759"/>
<evidence type="ECO:0000259" key="7">
    <source>
        <dbReference type="PROSITE" id="PS52027"/>
    </source>
</evidence>
<dbReference type="HOGENOM" id="CLU_509323_0_0_1"/>
<dbReference type="GO" id="GO:0008270">
    <property type="term" value="F:zinc ion binding"/>
    <property type="evidence" value="ECO:0007669"/>
    <property type="project" value="UniProtKB-KW"/>
</dbReference>
<dbReference type="AlphaFoldDB" id="V4AV89"/>
<keyword evidence="2" id="KW-0677">Repeat</keyword>
<evidence type="ECO:0000256" key="5">
    <source>
        <dbReference type="PROSITE-ProRule" id="PRU01371"/>
    </source>
</evidence>
<feature type="domain" description="C2HC/C3H-type" evidence="7">
    <location>
        <begin position="243"/>
        <end position="272"/>
    </location>
</feature>
<dbReference type="CTD" id="20237358"/>
<keyword evidence="3 5" id="KW-0863">Zinc-finger</keyword>
<dbReference type="GeneID" id="20237358"/>
<dbReference type="RefSeq" id="XP_009047882.1">
    <property type="nucleotide sequence ID" value="XM_009049634.1"/>
</dbReference>
<name>V4AV89_LOTGI</name>
<feature type="domain" description="C2HC/C3H-type" evidence="7">
    <location>
        <begin position="77"/>
        <end position="106"/>
    </location>
</feature>
<evidence type="ECO:0000313" key="9">
    <source>
        <dbReference type="Proteomes" id="UP000030746"/>
    </source>
</evidence>
<dbReference type="PANTHER" id="PTHR13555">
    <property type="entry name" value="C2H2 ZINC FINGER CGI-62-RELATED"/>
    <property type="match status" value="1"/>
</dbReference>
<feature type="compositionally biased region" description="Low complexity" evidence="6">
    <location>
        <begin position="137"/>
        <end position="148"/>
    </location>
</feature>
<evidence type="ECO:0000313" key="8">
    <source>
        <dbReference type="EMBL" id="ESP01248.1"/>
    </source>
</evidence>
<feature type="domain" description="C2HC/C3H-type" evidence="7">
    <location>
        <begin position="378"/>
        <end position="407"/>
    </location>
</feature>
<feature type="domain" description="C2HC/C3H-type" evidence="7">
    <location>
        <begin position="432"/>
        <end position="461"/>
    </location>
</feature>
<dbReference type="Gene3D" id="3.30.160.60">
    <property type="entry name" value="Classic Zinc Finger"/>
    <property type="match status" value="8"/>
</dbReference>
<keyword evidence="9" id="KW-1185">Reference proteome</keyword>
<feature type="region of interest" description="Disordered" evidence="6">
    <location>
        <begin position="404"/>
        <end position="426"/>
    </location>
</feature>
<reference evidence="8 9" key="1">
    <citation type="journal article" date="2013" name="Nature">
        <title>Insights into bilaterian evolution from three spiralian genomes.</title>
        <authorList>
            <person name="Simakov O."/>
            <person name="Marletaz F."/>
            <person name="Cho S.J."/>
            <person name="Edsinger-Gonzales E."/>
            <person name="Havlak P."/>
            <person name="Hellsten U."/>
            <person name="Kuo D.H."/>
            <person name="Larsson T."/>
            <person name="Lv J."/>
            <person name="Arendt D."/>
            <person name="Savage R."/>
            <person name="Osoegawa K."/>
            <person name="de Jong P."/>
            <person name="Grimwood J."/>
            <person name="Chapman J.A."/>
            <person name="Shapiro H."/>
            <person name="Aerts A."/>
            <person name="Otillar R.P."/>
            <person name="Terry A.Y."/>
            <person name="Boore J.L."/>
            <person name="Grigoriev I.V."/>
            <person name="Lindberg D.R."/>
            <person name="Seaver E.C."/>
            <person name="Weisblat D.A."/>
            <person name="Putnam N.H."/>
            <person name="Rokhsar D.S."/>
        </authorList>
    </citation>
    <scope>NUCLEOTIDE SEQUENCE [LARGE SCALE GENOMIC DNA]</scope>
</reference>
<keyword evidence="1" id="KW-0479">Metal-binding</keyword>
<sequence>MKPRSVVCYICGREFGSKSISIHEPQCLGKWKLENDNLPKNLRRKTPIKPQILPTIGGNSNDTQRLNEMAWQSAQANLIACENCGRTFNPDRLPVHQKSCKPGKPMNPIKKSNDAGSSNGRDVLRPKTTTLSGPDVSESSESKPSGGSINRDKTFVSKNQKPAPKKPQAPRFVLCYICGRQFGTQSIDIHEPQCLEKWKKENSQLPKEQRRKLPKKPEGITTNGGPVDYEAMNEAAWQASQANLATCPNCARTFNPDRLAVHLRACKPKDGGPQPATSTNSDVGGVKGSNFNGGSTKRDPSPQKGPRTLVCYICGREFGTKSLQIHEPQCLDKWKVQNAKLPREQRRPLPKKPKGIGESGEITREQMNEAAWEASKEQLVPCQNCGRRFAPDRLPVHLRACRPKTGTVRKGGGPSNAEPPPPIKQPVYRPRPTVVCYICGREFGSKSISIHHPQCLTKWHNENNKLPREHRRPEPIKPEVQAIGASGKYDIEAVNEAAWKASQANLVPCPNCGRTFNPDRLHVHLRSCKPKPPPE</sequence>
<evidence type="ECO:0000256" key="6">
    <source>
        <dbReference type="SAM" id="MobiDB-lite"/>
    </source>
</evidence>
<feature type="region of interest" description="Disordered" evidence="6">
    <location>
        <begin position="200"/>
        <end position="225"/>
    </location>
</feature>
<evidence type="ECO:0000256" key="4">
    <source>
        <dbReference type="ARBA" id="ARBA00022833"/>
    </source>
</evidence>
<dbReference type="InterPro" id="IPR026319">
    <property type="entry name" value="ZC2HC1A/B-like"/>
</dbReference>